<dbReference type="AlphaFoldDB" id="A0AA88TB91"/>
<comment type="caution">
    <text evidence="2">The sequence shown here is derived from an EMBL/GenBank/DDBJ whole genome shotgun (WGS) entry which is preliminary data.</text>
</comment>
<organism evidence="2 3">
    <name type="scientific">Tachysurus vachellii</name>
    <name type="common">Darkbarbel catfish</name>
    <name type="synonym">Pelteobagrus vachellii</name>
    <dbReference type="NCBI Taxonomy" id="175792"/>
    <lineage>
        <taxon>Eukaryota</taxon>
        <taxon>Metazoa</taxon>
        <taxon>Chordata</taxon>
        <taxon>Craniata</taxon>
        <taxon>Vertebrata</taxon>
        <taxon>Euteleostomi</taxon>
        <taxon>Actinopterygii</taxon>
        <taxon>Neopterygii</taxon>
        <taxon>Teleostei</taxon>
        <taxon>Ostariophysi</taxon>
        <taxon>Siluriformes</taxon>
        <taxon>Bagridae</taxon>
        <taxon>Tachysurus</taxon>
    </lineage>
</organism>
<keyword evidence="1" id="KW-0812">Transmembrane</keyword>
<keyword evidence="1" id="KW-0472">Membrane</keyword>
<keyword evidence="3" id="KW-1185">Reference proteome</keyword>
<gene>
    <name evidence="2" type="ORF">Q7C36_004615</name>
</gene>
<dbReference type="InterPro" id="IPR040350">
    <property type="entry name" value="TMEM272"/>
</dbReference>
<keyword evidence="1" id="KW-1133">Transmembrane helix</keyword>
<sequence length="179" mass="19864">MGDRMQNMMAASGTEKLLNVNPNISCLVISKLLMAGFSIAQIFISAKYLMECTQQNYIPVYLLVSGVLNMAILLLACLPCGQNDRVLKYLSGIWTSLASVFTFCWVIAGSVWIYSIYPPNYNSTVVGKPYCNKTLYLFAFWTTTVGYIFLGILLVGFCCFLVCVCVQNSKSHSEPEPQA</sequence>
<feature type="transmembrane region" description="Helical" evidence="1">
    <location>
        <begin position="135"/>
        <end position="166"/>
    </location>
</feature>
<dbReference type="EMBL" id="JAVHJS010000004">
    <property type="protein sequence ID" value="KAK2860449.1"/>
    <property type="molecule type" value="Genomic_DNA"/>
</dbReference>
<proteinExistence type="predicted"/>
<protein>
    <submittedName>
        <fullName evidence="2">Uncharacterized protein</fullName>
    </submittedName>
</protein>
<feature type="transmembrane region" description="Helical" evidence="1">
    <location>
        <begin position="93"/>
        <end position="115"/>
    </location>
</feature>
<name>A0AA88TB91_TACVA</name>
<dbReference type="Proteomes" id="UP001187315">
    <property type="component" value="Unassembled WGS sequence"/>
</dbReference>
<feature type="transmembrane region" description="Helical" evidence="1">
    <location>
        <begin position="24"/>
        <end position="46"/>
    </location>
</feature>
<evidence type="ECO:0000313" key="2">
    <source>
        <dbReference type="EMBL" id="KAK2860449.1"/>
    </source>
</evidence>
<evidence type="ECO:0000256" key="1">
    <source>
        <dbReference type="SAM" id="Phobius"/>
    </source>
</evidence>
<dbReference type="PANTHER" id="PTHR33444">
    <property type="entry name" value="SI:DKEY-19B23.12-RELATED"/>
    <property type="match status" value="1"/>
</dbReference>
<evidence type="ECO:0000313" key="3">
    <source>
        <dbReference type="Proteomes" id="UP001187315"/>
    </source>
</evidence>
<feature type="transmembrane region" description="Helical" evidence="1">
    <location>
        <begin position="58"/>
        <end position="81"/>
    </location>
</feature>
<accession>A0AA88TB91</accession>
<dbReference type="PANTHER" id="PTHR33444:SF2">
    <property type="entry name" value="MARVEL DOMAIN-CONTAINING PROTEIN"/>
    <property type="match status" value="1"/>
</dbReference>
<reference evidence="2" key="1">
    <citation type="submission" date="2023-08" db="EMBL/GenBank/DDBJ databases">
        <title>Pelteobagrus vachellii genome.</title>
        <authorList>
            <person name="Liu H."/>
        </authorList>
    </citation>
    <scope>NUCLEOTIDE SEQUENCE</scope>
    <source>
        <strain evidence="2">PRFRI_2022a</strain>
        <tissue evidence="2">Muscle</tissue>
    </source>
</reference>